<evidence type="ECO:0000313" key="1">
    <source>
        <dbReference type="EMBL" id="WOO86099.1"/>
    </source>
</evidence>
<reference evidence="1" key="1">
    <citation type="submission" date="2023-10" db="EMBL/GenBank/DDBJ databases">
        <authorList>
            <person name="Noh H."/>
        </authorList>
    </citation>
    <scope>NUCLEOTIDE SEQUENCE</scope>
    <source>
        <strain evidence="1">DUCC4014</strain>
    </source>
</reference>
<evidence type="ECO:0000313" key="2">
    <source>
        <dbReference type="Proteomes" id="UP000827549"/>
    </source>
</evidence>
<organism evidence="1 2">
    <name type="scientific">Vanrija pseudolonga</name>
    <dbReference type="NCBI Taxonomy" id="143232"/>
    <lineage>
        <taxon>Eukaryota</taxon>
        <taxon>Fungi</taxon>
        <taxon>Dikarya</taxon>
        <taxon>Basidiomycota</taxon>
        <taxon>Agaricomycotina</taxon>
        <taxon>Tremellomycetes</taxon>
        <taxon>Trichosporonales</taxon>
        <taxon>Trichosporonaceae</taxon>
        <taxon>Vanrija</taxon>
    </lineage>
</organism>
<dbReference type="Proteomes" id="UP000827549">
    <property type="component" value="Chromosome 7"/>
</dbReference>
<keyword evidence="2" id="KW-1185">Reference proteome</keyword>
<protein>
    <submittedName>
        <fullName evidence="1">Uncharacterized protein</fullName>
    </submittedName>
</protein>
<proteinExistence type="predicted"/>
<name>A0AAF1BRP4_9TREE</name>
<gene>
    <name evidence="1" type="ORF">LOC62_07G009588</name>
</gene>
<dbReference type="GeneID" id="87812749"/>
<sequence length="327" mass="36070">MSASAAATTTTTSPAVLLDHSWFPELIDKIAAHSTRETLYTLRRVSRGLKATADTLLSHDLVLEGVGGVIRASTPKRPLEQCSSADGFSDRLPLQGAIPHLVEHSNTLTLVGMGFFDPRAANDVEAAIGHSRIARVVLFPGKCHRYHDHAVPAPRATELAIHAGFCPLRGSFSGRTAPIGVSFPRILVSRAVRTVRLCVRVATQPHDSVFYAPRIALPFHSAHETADTRLHVVFVDGAPTHEAAFRTVWFNQHWLHDLVYAFRDSSEIQLVDFAKAAGLFTYDAHDTGTVSFSEEFQRGWFRHLLDVHGWSVGDALRDTTLRRVRFA</sequence>
<accession>A0AAF1BRP4</accession>
<dbReference type="EMBL" id="CP086720">
    <property type="protein sequence ID" value="WOO86099.1"/>
    <property type="molecule type" value="Genomic_DNA"/>
</dbReference>
<dbReference type="AlphaFoldDB" id="A0AAF1BRP4"/>
<dbReference type="RefSeq" id="XP_062632125.1">
    <property type="nucleotide sequence ID" value="XM_062776141.1"/>
</dbReference>